<dbReference type="InterPro" id="IPR004839">
    <property type="entry name" value="Aminotransferase_I/II_large"/>
</dbReference>
<dbReference type="GO" id="GO:0008483">
    <property type="term" value="F:transaminase activity"/>
    <property type="evidence" value="ECO:0007669"/>
    <property type="project" value="UniProtKB-KW"/>
</dbReference>
<keyword evidence="2" id="KW-0032">Aminotransferase</keyword>
<proteinExistence type="predicted"/>
<accession>A0A377YW65</accession>
<evidence type="ECO:0000259" key="1">
    <source>
        <dbReference type="Pfam" id="PF00155"/>
    </source>
</evidence>
<organism evidence="2 3">
    <name type="scientific">Klebsiella pneumoniae subsp. ozaenae</name>
    <dbReference type="NCBI Taxonomy" id="574"/>
    <lineage>
        <taxon>Bacteria</taxon>
        <taxon>Pseudomonadati</taxon>
        <taxon>Pseudomonadota</taxon>
        <taxon>Gammaproteobacteria</taxon>
        <taxon>Enterobacterales</taxon>
        <taxon>Enterobacteriaceae</taxon>
        <taxon>Klebsiella/Raoultella group</taxon>
        <taxon>Klebsiella</taxon>
        <taxon>Klebsiella pneumoniae complex</taxon>
    </lineage>
</organism>
<keyword evidence="2" id="KW-0808">Transferase</keyword>
<sequence length="94" mass="10407">MAHRKVLFPLTPEYIGYADAGLEEDLFVATRPNIELLPEGQFKYHVDFEHLQVTEETGMICVSRPTNPTGNVITDEELIKLDALANQHGGPAGD</sequence>
<dbReference type="EMBL" id="UGLW01000003">
    <property type="protein sequence ID" value="STU55047.1"/>
    <property type="molecule type" value="Genomic_DNA"/>
</dbReference>
<gene>
    <name evidence="2" type="ORF">NCTC10313_00464</name>
</gene>
<dbReference type="InterPro" id="IPR015421">
    <property type="entry name" value="PyrdxlP-dep_Trfase_major"/>
</dbReference>
<protein>
    <submittedName>
        <fullName evidence="2">Valine-pyruvate aminotransferase</fullName>
    </submittedName>
</protein>
<reference evidence="2 3" key="1">
    <citation type="submission" date="2018-06" db="EMBL/GenBank/DDBJ databases">
        <authorList>
            <consortium name="Pathogen Informatics"/>
            <person name="Doyle S."/>
        </authorList>
    </citation>
    <scope>NUCLEOTIDE SEQUENCE [LARGE SCALE GENOMIC DNA]</scope>
    <source>
        <strain evidence="2 3">NCTC10313</strain>
    </source>
</reference>
<evidence type="ECO:0000313" key="3">
    <source>
        <dbReference type="Proteomes" id="UP000254487"/>
    </source>
</evidence>
<dbReference type="AlphaFoldDB" id="A0A377YW65"/>
<evidence type="ECO:0000313" key="2">
    <source>
        <dbReference type="EMBL" id="STU55047.1"/>
    </source>
</evidence>
<dbReference type="InterPro" id="IPR015424">
    <property type="entry name" value="PyrdxlP-dep_Trfase"/>
</dbReference>
<keyword evidence="2" id="KW-0670">Pyruvate</keyword>
<dbReference type="Proteomes" id="UP000254487">
    <property type="component" value="Unassembled WGS sequence"/>
</dbReference>
<feature type="domain" description="Aminotransferase class I/classII large" evidence="1">
    <location>
        <begin position="43"/>
        <end position="90"/>
    </location>
</feature>
<dbReference type="Gene3D" id="3.40.640.10">
    <property type="entry name" value="Type I PLP-dependent aspartate aminotransferase-like (Major domain)"/>
    <property type="match status" value="1"/>
</dbReference>
<dbReference type="GO" id="GO:0030170">
    <property type="term" value="F:pyridoxal phosphate binding"/>
    <property type="evidence" value="ECO:0007669"/>
    <property type="project" value="InterPro"/>
</dbReference>
<name>A0A377YW65_KLEPO</name>
<dbReference type="Pfam" id="PF00155">
    <property type="entry name" value="Aminotran_1_2"/>
    <property type="match status" value="1"/>
</dbReference>
<dbReference type="SUPFAM" id="SSF53383">
    <property type="entry name" value="PLP-dependent transferases"/>
    <property type="match status" value="1"/>
</dbReference>